<dbReference type="SUPFAM" id="SSF48452">
    <property type="entry name" value="TPR-like"/>
    <property type="match status" value="1"/>
</dbReference>
<dbReference type="Gene3D" id="1.25.40.10">
    <property type="entry name" value="Tetratricopeptide repeat domain"/>
    <property type="match status" value="1"/>
</dbReference>
<evidence type="ECO:0000313" key="1">
    <source>
        <dbReference type="EMBL" id="KAF1697621.1"/>
    </source>
</evidence>
<gene>
    <name evidence="1" type="ORF">CSC65_01095</name>
</gene>
<dbReference type="InterPro" id="IPR011990">
    <property type="entry name" value="TPR-like_helical_dom_sf"/>
</dbReference>
<name>A0ABQ6ZC33_9GAMM</name>
<evidence type="ECO:0008006" key="3">
    <source>
        <dbReference type="Google" id="ProtNLM"/>
    </source>
</evidence>
<accession>A0ABQ6ZC33</accession>
<organism evidence="1 2">
    <name type="scientific">Pseudoxanthomonas daejeonensis</name>
    <dbReference type="NCBI Taxonomy" id="266062"/>
    <lineage>
        <taxon>Bacteria</taxon>
        <taxon>Pseudomonadati</taxon>
        <taxon>Pseudomonadota</taxon>
        <taxon>Gammaproteobacteria</taxon>
        <taxon>Lysobacterales</taxon>
        <taxon>Lysobacteraceae</taxon>
        <taxon>Pseudoxanthomonas</taxon>
    </lineage>
</organism>
<comment type="caution">
    <text evidence="1">The sequence shown here is derived from an EMBL/GenBank/DDBJ whole genome shotgun (WGS) entry which is preliminary data.</text>
</comment>
<dbReference type="EMBL" id="PDWN01000001">
    <property type="protein sequence ID" value="KAF1697621.1"/>
    <property type="molecule type" value="Genomic_DNA"/>
</dbReference>
<sequence length="197" mass="21882">MFSLSAAAQSLPAPKEFYFDPDPQTTRAIVAVPGEGDAVVDRLASTVARKPADVESRVQLARIAMQTGRLELGDELYRAAQKNAGSNQRLARAVAWNYGWDLYRAGEHPRALEQWQKLIGGWPSTPSWQPPTLALALWKMGHKAEAIAWYAAAVRTEPQQWSVASTYAQMLPDWREEDRGTLAEVQAAWQADPPAWP</sequence>
<dbReference type="Pfam" id="PF13181">
    <property type="entry name" value="TPR_8"/>
    <property type="match status" value="1"/>
</dbReference>
<dbReference type="Proteomes" id="UP000788419">
    <property type="component" value="Unassembled WGS sequence"/>
</dbReference>
<proteinExistence type="predicted"/>
<keyword evidence="2" id="KW-1185">Reference proteome</keyword>
<protein>
    <recommendedName>
        <fullName evidence="3">Tetratricopeptide repeat protein</fullName>
    </recommendedName>
</protein>
<reference evidence="1 2" key="1">
    <citation type="submission" date="2017-10" db="EMBL/GenBank/DDBJ databases">
        <title>Whole genome sequencing of members of genus Pseudoxanthomonas.</title>
        <authorList>
            <person name="Kumar S."/>
            <person name="Bansal K."/>
            <person name="Kaur A."/>
            <person name="Patil P."/>
            <person name="Sharma S."/>
            <person name="Patil P.B."/>
        </authorList>
    </citation>
    <scope>NUCLEOTIDE SEQUENCE [LARGE SCALE GENOMIC DNA]</scope>
    <source>
        <strain evidence="1 2">DSM 17801</strain>
    </source>
</reference>
<evidence type="ECO:0000313" key="2">
    <source>
        <dbReference type="Proteomes" id="UP000788419"/>
    </source>
</evidence>
<dbReference type="InterPro" id="IPR019734">
    <property type="entry name" value="TPR_rpt"/>
</dbReference>